<dbReference type="SUPFAM" id="SSF50129">
    <property type="entry name" value="GroES-like"/>
    <property type="match status" value="1"/>
</dbReference>
<comment type="caution">
    <text evidence="2">The sequence shown here is derived from an EMBL/GenBank/DDBJ whole genome shotgun (WGS) entry which is preliminary data.</text>
</comment>
<dbReference type="InterPro" id="IPR013154">
    <property type="entry name" value="ADH-like_N"/>
</dbReference>
<dbReference type="PANTHER" id="PTHR45033">
    <property type="match status" value="1"/>
</dbReference>
<feature type="domain" description="Enoyl reductase (ER)" evidence="1">
    <location>
        <begin position="10"/>
        <end position="331"/>
    </location>
</feature>
<dbReference type="PANTHER" id="PTHR45033:SF2">
    <property type="entry name" value="ZINC-TYPE ALCOHOL DEHYDROGENASE-LIKE PROTEIN C1773.06C"/>
    <property type="match status" value="1"/>
</dbReference>
<sequence>MKHMVLHPPAGLDALRLQHCAIPEPGPGQVRVRWHASSLNFHDFCVVTGVLPVASPRVPLSDGAGVVDAVGPGVDDWKVGDRVLSLFFPKWHEGPPRVSHVRQMTGDTIDGCAAQYSVVDAAALTPMPSGWSFAEAATLPCAALTSWRALMSVCRVKPGDRVLVEGTGGMALAALQIAKMAGAEVYATSSSDVKLERLRAIGADHVINYREDPEWGATVARLSGGGVEHVLDSGGRATLAQSIRAAAVGGNVVVIGVLGGVDVQLDLLALIGAQVRLQAIAVGHRREQIEMVRAFERSGVRPVLDRSFALEALAHAFRYQASGRHVGKIIVEIE</sequence>
<evidence type="ECO:0000313" key="2">
    <source>
        <dbReference type="EMBL" id="MES0875329.1"/>
    </source>
</evidence>
<protein>
    <submittedName>
        <fullName evidence="2">NAD(P)-dependent alcohol dehydrogenase</fullName>
    </submittedName>
</protein>
<dbReference type="Gene3D" id="3.40.50.720">
    <property type="entry name" value="NAD(P)-binding Rossmann-like Domain"/>
    <property type="match status" value="1"/>
</dbReference>
<dbReference type="Proteomes" id="UP001465331">
    <property type="component" value="Unassembled WGS sequence"/>
</dbReference>
<dbReference type="InterPro" id="IPR013149">
    <property type="entry name" value="ADH-like_C"/>
</dbReference>
<dbReference type="InterPro" id="IPR020843">
    <property type="entry name" value="ER"/>
</dbReference>
<organism evidence="2 3">
    <name type="scientific">Sinimarinibacterium thermocellulolyticum</name>
    <dbReference type="NCBI Taxonomy" id="3170016"/>
    <lineage>
        <taxon>Bacteria</taxon>
        <taxon>Pseudomonadati</taxon>
        <taxon>Pseudomonadota</taxon>
        <taxon>Gammaproteobacteria</taxon>
        <taxon>Nevskiales</taxon>
        <taxon>Nevskiaceae</taxon>
        <taxon>Sinimarinibacterium</taxon>
    </lineage>
</organism>
<dbReference type="SMART" id="SM00829">
    <property type="entry name" value="PKS_ER"/>
    <property type="match status" value="1"/>
</dbReference>
<dbReference type="EMBL" id="JBEPIJ010000028">
    <property type="protein sequence ID" value="MES0875329.1"/>
    <property type="molecule type" value="Genomic_DNA"/>
</dbReference>
<dbReference type="InterPro" id="IPR052711">
    <property type="entry name" value="Zinc_ADH-like"/>
</dbReference>
<dbReference type="CDD" id="cd08276">
    <property type="entry name" value="MDR7"/>
    <property type="match status" value="1"/>
</dbReference>
<name>A0ABV2ADV7_9GAMM</name>
<gene>
    <name evidence="2" type="ORF">ABSH63_15120</name>
</gene>
<dbReference type="Pfam" id="PF00107">
    <property type="entry name" value="ADH_zinc_N"/>
    <property type="match status" value="1"/>
</dbReference>
<accession>A0ABV2ADV7</accession>
<evidence type="ECO:0000259" key="1">
    <source>
        <dbReference type="SMART" id="SM00829"/>
    </source>
</evidence>
<dbReference type="Gene3D" id="3.90.180.10">
    <property type="entry name" value="Medium-chain alcohol dehydrogenases, catalytic domain"/>
    <property type="match status" value="1"/>
</dbReference>
<dbReference type="InterPro" id="IPR011032">
    <property type="entry name" value="GroES-like_sf"/>
</dbReference>
<dbReference type="InterPro" id="IPR036291">
    <property type="entry name" value="NAD(P)-bd_dom_sf"/>
</dbReference>
<dbReference type="Pfam" id="PF08240">
    <property type="entry name" value="ADH_N"/>
    <property type="match status" value="1"/>
</dbReference>
<proteinExistence type="predicted"/>
<evidence type="ECO:0000313" key="3">
    <source>
        <dbReference type="Proteomes" id="UP001465331"/>
    </source>
</evidence>
<keyword evidence="3" id="KW-1185">Reference proteome</keyword>
<reference evidence="2 3" key="1">
    <citation type="submission" date="2024-06" db="EMBL/GenBank/DDBJ databases">
        <authorList>
            <person name="Li Z."/>
            <person name="Jiang Y."/>
        </authorList>
    </citation>
    <scope>NUCLEOTIDE SEQUENCE [LARGE SCALE GENOMIC DNA]</scope>
    <source>
        <strain evidence="2 3">HSW-8</strain>
    </source>
</reference>
<dbReference type="SUPFAM" id="SSF51735">
    <property type="entry name" value="NAD(P)-binding Rossmann-fold domains"/>
    <property type="match status" value="1"/>
</dbReference>
<dbReference type="RefSeq" id="WP_352890867.1">
    <property type="nucleotide sequence ID" value="NZ_JBEPIJ010000028.1"/>
</dbReference>